<dbReference type="OrthoDB" id="5230585at2759"/>
<organism evidence="2 3">
    <name type="scientific">Coniochaeta pulveracea</name>
    <dbReference type="NCBI Taxonomy" id="177199"/>
    <lineage>
        <taxon>Eukaryota</taxon>
        <taxon>Fungi</taxon>
        <taxon>Dikarya</taxon>
        <taxon>Ascomycota</taxon>
        <taxon>Pezizomycotina</taxon>
        <taxon>Sordariomycetes</taxon>
        <taxon>Sordariomycetidae</taxon>
        <taxon>Coniochaetales</taxon>
        <taxon>Coniochaetaceae</taxon>
        <taxon>Coniochaeta</taxon>
    </lineage>
</organism>
<sequence>MGSCNKATLVPLTYGCTEWRESSQRAANAYENGTPLWTKEDLRDIEKQLRDSANRDVFSVSSIEDCEILVQNPSFRKDRPIWRPFVKFQDYWRLVKEQPLGPPETFLCSYLVEWSNRTAREFRGVDGDTASAFAQVQLRWRQSSSCKLLQEQLQNLVGDKKVTKLICFGLGDICRHPPEWLARHIAQNKSSTVPFTQGSMVQHSIALTMAEFYRNRDMGEVQLLAQDPDYTEASEEILKDSGFSIVGRFGAGGFAEIDDETVVLSVFVEAPLKQIIADIARPALIISTGPHVFNDSEKPLADAESPRTRELWKSYHRLEYPIAPEDQEFLSKLNGLYLYDRI</sequence>
<evidence type="ECO:0000313" key="2">
    <source>
        <dbReference type="EMBL" id="RKU40400.1"/>
    </source>
</evidence>
<keyword evidence="3" id="KW-1185">Reference proteome</keyword>
<evidence type="ECO:0000313" key="3">
    <source>
        <dbReference type="Proteomes" id="UP000275385"/>
    </source>
</evidence>
<reference evidence="2 3" key="1">
    <citation type="submission" date="2018-08" db="EMBL/GenBank/DDBJ databases">
        <title>Draft genome of the lignicolous fungus Coniochaeta pulveracea.</title>
        <authorList>
            <person name="Borstlap C.J."/>
            <person name="De Witt R.N."/>
            <person name="Botha A."/>
            <person name="Volschenk H."/>
        </authorList>
    </citation>
    <scope>NUCLEOTIDE SEQUENCE [LARGE SCALE GENOMIC DNA]</scope>
    <source>
        <strain evidence="2 3">CAB683</strain>
    </source>
</reference>
<protein>
    <recommendedName>
        <fullName evidence="1">SRR1-like domain-containing protein</fullName>
    </recommendedName>
</protein>
<accession>A0A420XXY8</accession>
<dbReference type="Proteomes" id="UP000275385">
    <property type="component" value="Unassembled WGS sequence"/>
</dbReference>
<dbReference type="EMBL" id="QVQW01000106">
    <property type="protein sequence ID" value="RKU40400.1"/>
    <property type="molecule type" value="Genomic_DNA"/>
</dbReference>
<dbReference type="Pfam" id="PF07985">
    <property type="entry name" value="SRR1"/>
    <property type="match status" value="1"/>
</dbReference>
<comment type="caution">
    <text evidence="2">The sequence shown here is derived from an EMBL/GenBank/DDBJ whole genome shotgun (WGS) entry which is preliminary data.</text>
</comment>
<gene>
    <name evidence="2" type="ORF">DL546_002098</name>
</gene>
<proteinExistence type="predicted"/>
<name>A0A420XXY8_9PEZI</name>
<dbReference type="PANTHER" id="PTHR42080">
    <property type="entry name" value="SRR1 DOMAIN-CONTAINING PROTEIN"/>
    <property type="match status" value="1"/>
</dbReference>
<dbReference type="InterPro" id="IPR012942">
    <property type="entry name" value="SRR1-like"/>
</dbReference>
<dbReference type="PANTHER" id="PTHR42080:SF3">
    <property type="entry name" value="SRR1-LIKE DOMAIN-CONTAINING PROTEIN"/>
    <property type="match status" value="1"/>
</dbReference>
<evidence type="ECO:0000259" key="1">
    <source>
        <dbReference type="Pfam" id="PF07985"/>
    </source>
</evidence>
<feature type="domain" description="SRR1-like" evidence="1">
    <location>
        <begin position="149"/>
        <end position="297"/>
    </location>
</feature>
<dbReference type="AlphaFoldDB" id="A0A420XXY8"/>